<gene>
    <name evidence="2" type="ORF">GRI58_08645</name>
</gene>
<keyword evidence="1" id="KW-0812">Transmembrane</keyword>
<accession>A0A845AHH6</accession>
<keyword evidence="3" id="KW-1185">Reference proteome</keyword>
<comment type="caution">
    <text evidence="2">The sequence shown here is derived from an EMBL/GenBank/DDBJ whole genome shotgun (WGS) entry which is preliminary data.</text>
</comment>
<evidence type="ECO:0000313" key="3">
    <source>
        <dbReference type="Proteomes" id="UP000439780"/>
    </source>
</evidence>
<feature type="transmembrane region" description="Helical" evidence="1">
    <location>
        <begin position="220"/>
        <end position="240"/>
    </location>
</feature>
<dbReference type="Proteomes" id="UP000439780">
    <property type="component" value="Unassembled WGS sequence"/>
</dbReference>
<keyword evidence="1" id="KW-0472">Membrane</keyword>
<dbReference type="AlphaFoldDB" id="A0A845AHH6"/>
<dbReference type="RefSeq" id="WP_160753197.1">
    <property type="nucleotide sequence ID" value="NZ_WTYA01000006.1"/>
</dbReference>
<dbReference type="OrthoDB" id="7699993at2"/>
<name>A0A845AHH6_9SPHN</name>
<feature type="transmembrane region" description="Helical" evidence="1">
    <location>
        <begin position="193"/>
        <end position="213"/>
    </location>
</feature>
<feature type="transmembrane region" description="Helical" evidence="1">
    <location>
        <begin position="246"/>
        <end position="269"/>
    </location>
</feature>
<evidence type="ECO:0000313" key="2">
    <source>
        <dbReference type="EMBL" id="MXP28889.1"/>
    </source>
</evidence>
<dbReference type="InterPro" id="IPR002798">
    <property type="entry name" value="SpoIIM-like"/>
</dbReference>
<dbReference type="PANTHER" id="PTHR35337">
    <property type="entry name" value="SLR1478 PROTEIN"/>
    <property type="match status" value="1"/>
</dbReference>
<organism evidence="2 3">
    <name type="scientific">Qipengyuania algicida</name>
    <dbReference type="NCBI Taxonomy" id="1836209"/>
    <lineage>
        <taxon>Bacteria</taxon>
        <taxon>Pseudomonadati</taxon>
        <taxon>Pseudomonadota</taxon>
        <taxon>Alphaproteobacteria</taxon>
        <taxon>Sphingomonadales</taxon>
        <taxon>Erythrobacteraceae</taxon>
        <taxon>Qipengyuania</taxon>
    </lineage>
</organism>
<reference evidence="2 3" key="1">
    <citation type="submission" date="2019-12" db="EMBL/GenBank/DDBJ databases">
        <title>Genomic-based taxomic classification of the family Erythrobacteraceae.</title>
        <authorList>
            <person name="Xu L."/>
        </authorList>
    </citation>
    <scope>NUCLEOTIDE SEQUENCE [LARGE SCALE GENOMIC DNA]</scope>
    <source>
        <strain evidence="2 3">KEMB 9005-328</strain>
    </source>
</reference>
<proteinExistence type="predicted"/>
<feature type="transmembrane region" description="Helical" evidence="1">
    <location>
        <begin position="311"/>
        <end position="330"/>
    </location>
</feature>
<protein>
    <submittedName>
        <fullName evidence="2">Stage II sporulation protein M</fullName>
    </submittedName>
</protein>
<feature type="transmembrane region" description="Helical" evidence="1">
    <location>
        <begin position="120"/>
        <end position="137"/>
    </location>
</feature>
<dbReference type="PANTHER" id="PTHR35337:SF1">
    <property type="entry name" value="SLR1478 PROTEIN"/>
    <property type="match status" value="1"/>
</dbReference>
<keyword evidence="1" id="KW-1133">Transmembrane helix</keyword>
<dbReference type="EMBL" id="WTYA01000006">
    <property type="protein sequence ID" value="MXP28889.1"/>
    <property type="molecule type" value="Genomic_DNA"/>
</dbReference>
<feature type="transmembrane region" description="Helical" evidence="1">
    <location>
        <begin position="281"/>
        <end position="299"/>
    </location>
</feature>
<dbReference type="Pfam" id="PF01944">
    <property type="entry name" value="SpoIIM"/>
    <property type="match status" value="1"/>
</dbReference>
<evidence type="ECO:0000256" key="1">
    <source>
        <dbReference type="SAM" id="Phobius"/>
    </source>
</evidence>
<sequence length="338" mass="36783">MSTPVGSDVIYLNTTRLRLACEADWDRLDHIVSLLEKKSAKSLDDDDLLALPVLYRGALSSLSVARETSLDRSLARYLEQLCTRAYFQIYGVKVSGWRQVANFFADGWPGAVRDIWRETLVALLLTVLGTLLGYFLVRGDPSWFFDLMPGGMAQGRDPTASVQALSKTLYDPGKEGFLGIFATALFTHNSQTALFAFALGFAFGLPTAMLLIYNGVLLGALFAVFASKGLGAPFASWIMIHGTTELFAIMLAGAAGFRIGTAVAFPGPLARLDAAVQAGRTAGLVMLGVVAMLLVAGILEGVGRQTILVDWQRAAIGSIMLFCWLTYFYLPRRHNHDR</sequence>